<evidence type="ECO:0000313" key="8">
    <source>
        <dbReference type="Proteomes" id="UP001161325"/>
    </source>
</evidence>
<evidence type="ECO:0000256" key="2">
    <source>
        <dbReference type="ARBA" id="ARBA00022475"/>
    </source>
</evidence>
<gene>
    <name evidence="7" type="ORF">rosag_36290</name>
</gene>
<dbReference type="InterPro" id="IPR019108">
    <property type="entry name" value="Caa3_assmbl_CtaG-rel"/>
</dbReference>
<keyword evidence="2" id="KW-1003">Cell membrane</keyword>
<evidence type="ECO:0000256" key="3">
    <source>
        <dbReference type="ARBA" id="ARBA00022692"/>
    </source>
</evidence>
<feature type="transmembrane region" description="Helical" evidence="6">
    <location>
        <begin position="255"/>
        <end position="274"/>
    </location>
</feature>
<organism evidence="7 8">
    <name type="scientific">Roseisolibacter agri</name>
    <dbReference type="NCBI Taxonomy" id="2014610"/>
    <lineage>
        <taxon>Bacteria</taxon>
        <taxon>Pseudomonadati</taxon>
        <taxon>Gemmatimonadota</taxon>
        <taxon>Gemmatimonadia</taxon>
        <taxon>Gemmatimonadales</taxon>
        <taxon>Gemmatimonadaceae</taxon>
        <taxon>Roseisolibacter</taxon>
    </lineage>
</organism>
<comment type="subcellular location">
    <subcellularLocation>
        <location evidence="1">Cell membrane</location>
        <topology evidence="1">Multi-pass membrane protein</topology>
    </subcellularLocation>
</comment>
<feature type="transmembrane region" description="Helical" evidence="6">
    <location>
        <begin position="175"/>
        <end position="195"/>
    </location>
</feature>
<feature type="transmembrane region" description="Helical" evidence="6">
    <location>
        <begin position="67"/>
        <end position="85"/>
    </location>
</feature>
<evidence type="ECO:0008006" key="9">
    <source>
        <dbReference type="Google" id="ProtNLM"/>
    </source>
</evidence>
<evidence type="ECO:0000256" key="4">
    <source>
        <dbReference type="ARBA" id="ARBA00022989"/>
    </source>
</evidence>
<evidence type="ECO:0000256" key="6">
    <source>
        <dbReference type="SAM" id="Phobius"/>
    </source>
</evidence>
<dbReference type="AlphaFoldDB" id="A0AA37V7V0"/>
<feature type="transmembrane region" description="Helical" evidence="6">
    <location>
        <begin position="105"/>
        <end position="124"/>
    </location>
</feature>
<keyword evidence="3 6" id="KW-0812">Transmembrane</keyword>
<evidence type="ECO:0000313" key="7">
    <source>
        <dbReference type="EMBL" id="GLC27116.1"/>
    </source>
</evidence>
<dbReference type="RefSeq" id="WP_284351562.1">
    <property type="nucleotide sequence ID" value="NZ_BRXS01000005.1"/>
</dbReference>
<feature type="transmembrane region" description="Helical" evidence="6">
    <location>
        <begin position="144"/>
        <end position="163"/>
    </location>
</feature>
<keyword evidence="4 6" id="KW-1133">Transmembrane helix</keyword>
<dbReference type="Pfam" id="PF09678">
    <property type="entry name" value="Caa3_CtaG"/>
    <property type="match status" value="1"/>
</dbReference>
<feature type="transmembrane region" description="Helical" evidence="6">
    <location>
        <begin position="207"/>
        <end position="226"/>
    </location>
</feature>
<protein>
    <recommendedName>
        <fullName evidence="9">Cytochrome c oxidase assembly protein</fullName>
    </recommendedName>
</protein>
<dbReference type="Proteomes" id="UP001161325">
    <property type="component" value="Unassembled WGS sequence"/>
</dbReference>
<comment type="caution">
    <text evidence="7">The sequence shown here is derived from an EMBL/GenBank/DDBJ whole genome shotgun (WGS) entry which is preliminary data.</text>
</comment>
<dbReference type="EMBL" id="BRXS01000005">
    <property type="protein sequence ID" value="GLC27116.1"/>
    <property type="molecule type" value="Genomic_DNA"/>
</dbReference>
<reference evidence="7" key="1">
    <citation type="submission" date="2022-08" db="EMBL/GenBank/DDBJ databases">
        <title>Draft genome sequencing of Roseisolibacter agri AW1220.</title>
        <authorList>
            <person name="Tobiishi Y."/>
            <person name="Tonouchi A."/>
        </authorList>
    </citation>
    <scope>NUCLEOTIDE SEQUENCE</scope>
    <source>
        <strain evidence="7">AW1220</strain>
    </source>
</reference>
<keyword evidence="5 6" id="KW-0472">Membrane</keyword>
<evidence type="ECO:0000256" key="1">
    <source>
        <dbReference type="ARBA" id="ARBA00004651"/>
    </source>
</evidence>
<dbReference type="GO" id="GO:0005886">
    <property type="term" value="C:plasma membrane"/>
    <property type="evidence" value="ECO:0007669"/>
    <property type="project" value="UniProtKB-SubCell"/>
</dbReference>
<sequence length="292" mass="31797">MLVASPVVPALALLHPVAQLGSTFSVHPSTAIGIAALAALYLWRARVGPTAAASGATPAAGARTPTAAQRLAFFTGLALLFVSLNGPIHDLSDVYLFSAHMVQHLLLQLVVVPLLLLGTPGWMLRPLLGVPALRAVGTRITRPAWCFVLFNLVMAGWHLPPLYNTALAYHGVHITQHLMFLVASTLMWWPILGTLPELPRLSYPAQLLYCFLLTIPMSIVSVYITYADRVLYPAYSWAPRVLGMSPLEDQRLGGLIMWVPGGIYFMLVMSVVFFRWTTRGAQDDVHAAQVPA</sequence>
<name>A0AA37V7V0_9BACT</name>
<keyword evidence="8" id="KW-1185">Reference proteome</keyword>
<evidence type="ECO:0000256" key="5">
    <source>
        <dbReference type="ARBA" id="ARBA00023136"/>
    </source>
</evidence>
<accession>A0AA37V7V0</accession>
<feature type="transmembrane region" description="Helical" evidence="6">
    <location>
        <begin position="29"/>
        <end position="47"/>
    </location>
</feature>
<proteinExistence type="predicted"/>